<feature type="region of interest" description="Disordered" evidence="1">
    <location>
        <begin position="70"/>
        <end position="122"/>
    </location>
</feature>
<name>Q7XDR6_ORYSJ</name>
<evidence type="ECO:0000256" key="1">
    <source>
        <dbReference type="SAM" id="MobiDB-lite"/>
    </source>
</evidence>
<sequence>MAAAPGAGWQFFFCSSLPFSQPASKLKMYASDGATGENGSREHVTAIDADIMMQGCRGGRIHGFAPPRIMSHLHGGKDALPQEAPESAAPQAPPQGDDEWRQPRRYLSRCLPTSMVGNNRSS</sequence>
<proteinExistence type="predicted"/>
<reference evidence="2" key="2">
    <citation type="submission" date="2003-05" db="EMBL/GenBank/DDBJ databases">
        <authorList>
            <person name="Buell C.R."/>
            <person name="Wing R.A."/>
            <person name="McCombie W.R."/>
            <person name="Messing J."/>
            <person name="Yuan Q."/>
            <person name="Ouyang S."/>
        </authorList>
    </citation>
    <scope>NUCLEOTIDE SEQUENCE</scope>
</reference>
<feature type="compositionally biased region" description="Low complexity" evidence="1">
    <location>
        <begin position="79"/>
        <end position="90"/>
    </location>
</feature>
<dbReference type="EMBL" id="DP000086">
    <property type="protein sequence ID" value="AAP54075.2"/>
    <property type="molecule type" value="Genomic_DNA"/>
</dbReference>
<gene>
    <name evidence="2" type="ordered locus">LOC_Os10g31700</name>
</gene>
<dbReference type="AlphaFoldDB" id="Q7XDR6"/>
<organism evidence="2">
    <name type="scientific">Oryza sativa subsp. japonica</name>
    <name type="common">Rice</name>
    <dbReference type="NCBI Taxonomy" id="39947"/>
    <lineage>
        <taxon>Eukaryota</taxon>
        <taxon>Viridiplantae</taxon>
        <taxon>Streptophyta</taxon>
        <taxon>Embryophyta</taxon>
        <taxon>Tracheophyta</taxon>
        <taxon>Spermatophyta</taxon>
        <taxon>Magnoliopsida</taxon>
        <taxon>Liliopsida</taxon>
        <taxon>Poales</taxon>
        <taxon>Poaceae</taxon>
        <taxon>BOP clade</taxon>
        <taxon>Oryzoideae</taxon>
        <taxon>Oryzeae</taxon>
        <taxon>Oryzinae</taxon>
        <taxon>Oryza</taxon>
        <taxon>Oryza sativa</taxon>
    </lineage>
</organism>
<evidence type="ECO:0000313" key="2">
    <source>
        <dbReference type="EMBL" id="AAP54075.2"/>
    </source>
</evidence>
<reference evidence="2" key="1">
    <citation type="journal article" date="2003" name="Science">
        <title>In-depth view of structure, activity, and evolution of rice chromosome 10.</title>
        <authorList>
            <consortium name="Rice Chromosome 10 Sequencing Consortium"/>
        </authorList>
    </citation>
    <scope>NUCLEOTIDE SEQUENCE [LARGE SCALE GENOMIC DNA]</scope>
</reference>
<reference evidence="2" key="3">
    <citation type="submission" date="2006-07" db="EMBL/GenBank/DDBJ databases">
        <authorList>
            <person name="Buell R."/>
        </authorList>
    </citation>
    <scope>NUCLEOTIDE SEQUENCE</scope>
</reference>
<accession>Q7XDR6</accession>
<protein>
    <submittedName>
        <fullName evidence="2">Uncharacterized protein</fullName>
    </submittedName>
</protein>